<dbReference type="Pfam" id="PF12420">
    <property type="entry name" value="DUF3671"/>
    <property type="match status" value="1"/>
</dbReference>
<name>A0A565A5S4_PLAVI</name>
<keyword evidence="1" id="KW-0812">Transmembrane</keyword>
<dbReference type="VEuPathDB" id="PlasmoDB:PVPAM_010012700"/>
<accession>A0A565A5S4</accession>
<dbReference type="Proteomes" id="UP000220605">
    <property type="component" value="Unassembled WGS sequence"/>
</dbReference>
<dbReference type="VEuPathDB" id="PlasmoDB:PVW1_000008000"/>
<reference evidence="2" key="1">
    <citation type="submission" date="2016-07" db="EMBL/GenBank/DDBJ databases">
        <authorList>
            <consortium name="Pathogen Informatics"/>
        </authorList>
    </citation>
    <scope>NUCLEOTIDE SEQUENCE</scope>
</reference>
<dbReference type="AlphaFoldDB" id="A0A565A5S4"/>
<dbReference type="InterPro" id="IPR022139">
    <property type="entry name" value="Fam-L/Fam-M-like_plasmodium"/>
</dbReference>
<organism evidence="2">
    <name type="scientific">Plasmodium vivax</name>
    <name type="common">malaria parasite P. vivax</name>
    <dbReference type="NCBI Taxonomy" id="5855"/>
    <lineage>
        <taxon>Eukaryota</taxon>
        <taxon>Sar</taxon>
        <taxon>Alveolata</taxon>
        <taxon>Apicomplexa</taxon>
        <taxon>Aconoidasida</taxon>
        <taxon>Haemosporida</taxon>
        <taxon>Plasmodiidae</taxon>
        <taxon>Plasmodium</taxon>
        <taxon>Plasmodium (Plasmodium)</taxon>
    </lineage>
</organism>
<evidence type="ECO:0008006" key="3">
    <source>
        <dbReference type="Google" id="ProtNLM"/>
    </source>
</evidence>
<feature type="transmembrane region" description="Helical" evidence="1">
    <location>
        <begin position="217"/>
        <end position="235"/>
    </location>
</feature>
<proteinExistence type="predicted"/>
<dbReference type="EMBL" id="FLZR02000018">
    <property type="protein sequence ID" value="VUZ99885.1"/>
    <property type="molecule type" value="Genomic_DNA"/>
</dbReference>
<dbReference type="VEuPathDB" id="PlasmoDB:PVP01_0005980"/>
<feature type="transmembrane region" description="Helical" evidence="1">
    <location>
        <begin position="139"/>
        <end position="163"/>
    </location>
</feature>
<keyword evidence="1" id="KW-1133">Transmembrane helix</keyword>
<gene>
    <name evidence="2" type="ORF">PVP01_0005980</name>
</gene>
<evidence type="ECO:0000256" key="1">
    <source>
        <dbReference type="SAM" id="Phobius"/>
    </source>
</evidence>
<keyword evidence="1" id="KW-0472">Membrane</keyword>
<evidence type="ECO:0000313" key="2">
    <source>
        <dbReference type="EMBL" id="VUZ99885.1"/>
    </source>
</evidence>
<protein>
    <recommendedName>
        <fullName evidence="3">Variable surface protein Vir35</fullName>
    </recommendedName>
</protein>
<sequence>MVHLSSYNIVKSNPFCKSLENIYKNDKTLDIKFNRLLAKHELRRELEHTRLREKFPKSRLYTNEKTVSDDLFTYSRVKRKASNNIDTYMRNYKDRYMKKKGISKLDCYYENKLFRKFCDISDIGKKMQYEKKRSKKFFYIKYCIGLIIFALIPTLGFISPILFGIGKHSGRYSLCDKAHFNSNTGAHSENGEAAKCDSLWLYKEDATLKCISYIPSIYSFITIIIVVFVVFYMLIKIMKYEDIKAGKKK</sequence>